<feature type="coiled-coil region" evidence="1">
    <location>
        <begin position="541"/>
        <end position="632"/>
    </location>
</feature>
<sequence>MKRDYSTPYGQSSITTSSKYVATSSIRPTSPNFVGSYSSRSTPVSPRASRTVSPTRATPSSSTDYYSCRPTSSYLYTKSYDGYGNPSSSSDIYYSLPRPTKRRTTYTSSSYGSPSYTPLSSTTPTRNFQYSSPVASRELSPVSNISPTPSVSAGIISGYRRLTGKTSPASKESTDYEVGNSEHLSRNAWSRLGTESPASTSPMPTGASSAADSEDASKSLRGSYYLSRSSARYGAQSDVRKDETVKKALRPLSIGNPDHDHENAAETIVNPMSEITSVKLDGTMSVPNKGLIPLNHFATPEYLSGQQDSPVPEDQGAFLLKADEVKSEPQVEPKVDSSPEENELIPFQGIQERLKARRSSQIADEVNDIPEEPIKIRAPKLLSPTMSADSGVHSEAMSPPISRKTSQNGHETGNITPTEACDKLFASQAKIEELQGSLPRSYKNKRPKRPKAVELQNASADELEAMLKGLKGKSPLERIHDFSHSNSDLSCLSLANSLAESQKEIYLSRQKKQEAKELFFFPKSRPFKSDPVITRETNELLQRQDVILEGLKLETEELQAQIRQLEDQLDDTQSQVIDDLQCQIRDLAQRLANTQTNCQHLEGTNANLKSEIQNLENELLEAQDHFNEKDYKEWKRLRKDLGAMAKSCRNFQLKLRRSQMKSNELRVVNKELSSNVAHQEQTIHLFRTGILWGSVLLLGYHVWNRWR</sequence>
<dbReference type="AlphaFoldDB" id="A0A553NAW8"/>
<evidence type="ECO:0000256" key="1">
    <source>
        <dbReference type="SAM" id="Coils"/>
    </source>
</evidence>
<proteinExistence type="predicted"/>
<feature type="compositionally biased region" description="Polar residues" evidence="2">
    <location>
        <begin position="8"/>
        <end position="76"/>
    </location>
</feature>
<evidence type="ECO:0000313" key="3">
    <source>
        <dbReference type="EMBL" id="TRY62565.1"/>
    </source>
</evidence>
<reference evidence="3 4" key="1">
    <citation type="journal article" date="2018" name="Nat. Ecol. Evol.">
        <title>Genomic signatures of mitonuclear coevolution across populations of Tigriopus californicus.</title>
        <authorList>
            <person name="Barreto F.S."/>
            <person name="Watson E.T."/>
            <person name="Lima T.G."/>
            <person name="Willett C.S."/>
            <person name="Edmands S."/>
            <person name="Li W."/>
            <person name="Burton R.S."/>
        </authorList>
    </citation>
    <scope>NUCLEOTIDE SEQUENCE [LARGE SCALE GENOMIC DNA]</scope>
    <source>
        <strain evidence="3 4">San Diego</strain>
    </source>
</reference>
<feature type="compositionally biased region" description="Polar residues" evidence="2">
    <location>
        <begin position="403"/>
        <end position="414"/>
    </location>
</feature>
<name>A0A553NAW8_TIGCA</name>
<dbReference type="Proteomes" id="UP000318571">
    <property type="component" value="Chromosome 10"/>
</dbReference>
<dbReference type="Gene3D" id="1.10.287.1490">
    <property type="match status" value="1"/>
</dbReference>
<feature type="compositionally biased region" description="Polar residues" evidence="2">
    <location>
        <begin position="141"/>
        <end position="151"/>
    </location>
</feature>
<keyword evidence="4" id="KW-1185">Reference proteome</keyword>
<evidence type="ECO:0000256" key="2">
    <source>
        <dbReference type="SAM" id="MobiDB-lite"/>
    </source>
</evidence>
<comment type="caution">
    <text evidence="3">The sequence shown here is derived from an EMBL/GenBank/DDBJ whole genome shotgun (WGS) entry which is preliminary data.</text>
</comment>
<protein>
    <submittedName>
        <fullName evidence="3">Uncharacterized protein</fullName>
    </submittedName>
</protein>
<accession>A0A553NAW8</accession>
<feature type="region of interest" description="Disordered" evidence="2">
    <location>
        <begin position="1"/>
        <end position="219"/>
    </location>
</feature>
<feature type="compositionally biased region" description="Low complexity" evidence="2">
    <location>
        <begin position="105"/>
        <end position="126"/>
    </location>
</feature>
<organism evidence="3 4">
    <name type="scientific">Tigriopus californicus</name>
    <name type="common">Marine copepod</name>
    <dbReference type="NCBI Taxonomy" id="6832"/>
    <lineage>
        <taxon>Eukaryota</taxon>
        <taxon>Metazoa</taxon>
        <taxon>Ecdysozoa</taxon>
        <taxon>Arthropoda</taxon>
        <taxon>Crustacea</taxon>
        <taxon>Multicrustacea</taxon>
        <taxon>Hexanauplia</taxon>
        <taxon>Copepoda</taxon>
        <taxon>Harpacticoida</taxon>
        <taxon>Harpacticidae</taxon>
        <taxon>Tigriopus</taxon>
    </lineage>
</organism>
<gene>
    <name evidence="3" type="ORF">TCAL_11706</name>
</gene>
<feature type="region of interest" description="Disordered" evidence="2">
    <location>
        <begin position="387"/>
        <end position="414"/>
    </location>
</feature>
<evidence type="ECO:0000313" key="4">
    <source>
        <dbReference type="Proteomes" id="UP000318571"/>
    </source>
</evidence>
<dbReference type="EMBL" id="VCGU01000458">
    <property type="protein sequence ID" value="TRY62565.1"/>
    <property type="molecule type" value="Genomic_DNA"/>
</dbReference>
<keyword evidence="1" id="KW-0175">Coiled coil</keyword>